<name>A0A0L6V2Z2_9BASI</name>
<dbReference type="Proteomes" id="UP000037035">
    <property type="component" value="Unassembled WGS sequence"/>
</dbReference>
<evidence type="ECO:0000313" key="1">
    <source>
        <dbReference type="EMBL" id="KNZ55131.1"/>
    </source>
</evidence>
<reference evidence="1 2" key="1">
    <citation type="submission" date="2015-08" db="EMBL/GenBank/DDBJ databases">
        <title>Next Generation Sequencing and Analysis of the Genome of Puccinia sorghi L Schw, the Causal Agent of Maize Common Rust.</title>
        <authorList>
            <person name="Rochi L."/>
            <person name="Burguener G."/>
            <person name="Darino M."/>
            <person name="Turjanski A."/>
            <person name="Kreff E."/>
            <person name="Dieguez M.J."/>
            <person name="Sacco F."/>
        </authorList>
    </citation>
    <scope>NUCLEOTIDE SEQUENCE [LARGE SCALE GENOMIC DNA]</scope>
    <source>
        <strain evidence="1 2">RO10H11247</strain>
    </source>
</reference>
<comment type="caution">
    <text evidence="1">The sequence shown here is derived from an EMBL/GenBank/DDBJ whole genome shotgun (WGS) entry which is preliminary data.</text>
</comment>
<dbReference type="EMBL" id="LAVV01007678">
    <property type="protein sequence ID" value="KNZ55131.1"/>
    <property type="molecule type" value="Genomic_DNA"/>
</dbReference>
<evidence type="ECO:0000313" key="2">
    <source>
        <dbReference type="Proteomes" id="UP000037035"/>
    </source>
</evidence>
<accession>A0A0L6V2Z2</accession>
<proteinExistence type="predicted"/>
<keyword evidence="2" id="KW-1185">Reference proteome</keyword>
<organism evidence="1 2">
    <name type="scientific">Puccinia sorghi</name>
    <dbReference type="NCBI Taxonomy" id="27349"/>
    <lineage>
        <taxon>Eukaryota</taxon>
        <taxon>Fungi</taxon>
        <taxon>Dikarya</taxon>
        <taxon>Basidiomycota</taxon>
        <taxon>Pucciniomycotina</taxon>
        <taxon>Pucciniomycetes</taxon>
        <taxon>Pucciniales</taxon>
        <taxon>Pucciniaceae</taxon>
        <taxon>Puccinia</taxon>
    </lineage>
</organism>
<protein>
    <submittedName>
        <fullName evidence="1">Uncharacterized protein</fullName>
    </submittedName>
</protein>
<gene>
    <name evidence="1" type="ORF">VP01_2759g5</name>
</gene>
<sequence length="169" mass="18694">MAANQLTVKDQLSLFPTLEGEENYPIWNKRISAFLQHRELMQVVTLDPGLLQLKRNSLRQPAASCQSSPTPLSTLSLPRLTTIMVMNGLTLKEYRQSGQANISVGVILNGTTSSTMVTSTISPMRLPNAWQPMPPLGFSKMNNPSVALLWQNYPPTVLVSRIHSTSTMN</sequence>
<dbReference type="VEuPathDB" id="FungiDB:VP01_2759g5"/>
<dbReference type="AlphaFoldDB" id="A0A0L6V2Z2"/>